<organism evidence="1 2">
    <name type="scientific">Motilimonas pumila</name>
    <dbReference type="NCBI Taxonomy" id="2303987"/>
    <lineage>
        <taxon>Bacteria</taxon>
        <taxon>Pseudomonadati</taxon>
        <taxon>Pseudomonadota</taxon>
        <taxon>Gammaproteobacteria</taxon>
        <taxon>Alteromonadales</taxon>
        <taxon>Alteromonadales genera incertae sedis</taxon>
        <taxon>Motilimonas</taxon>
    </lineage>
</organism>
<reference evidence="1 2" key="2">
    <citation type="submission" date="2019-01" db="EMBL/GenBank/DDBJ databases">
        <title>Motilimonas pumilus sp. nov., isolated from the gut of sea cucumber (Apostichopus japonicus).</title>
        <authorList>
            <person name="Wang F.-Q."/>
            <person name="Ren L.-H."/>
            <person name="Lin Y.-W."/>
            <person name="Sun G.-H."/>
            <person name="Du Z.-J."/>
            <person name="Zhao J.-X."/>
            <person name="Liu X.-J."/>
            <person name="Liu L.-J."/>
        </authorList>
    </citation>
    <scope>NUCLEOTIDE SEQUENCE [LARGE SCALE GENOMIC DNA]</scope>
    <source>
        <strain evidence="1 2">PLHSC7-2</strain>
    </source>
</reference>
<dbReference type="InterPro" id="IPR025368">
    <property type="entry name" value="DUF4272"/>
</dbReference>
<gene>
    <name evidence="1" type="ORF">D1Z90_05430</name>
</gene>
<name>A0A418YH31_9GAMM</name>
<dbReference type="Pfam" id="PF14094">
    <property type="entry name" value="DUF4272"/>
    <property type="match status" value="1"/>
</dbReference>
<sequence>MLLCHLQGGLMLNTIKRWRKRPGLDSKADAVTRKVQSEQWLDDAGVTVNKTLPCLPGVHQCTLQSAHAIWQRIYALFYLSAKAEDQDPAALSMLQKRCLSPLQFTHNEQKLLAQDNWTLADKESCVWRYEAINTLLWTLKLHVRLSKPNQVCDILGISRLVLNSSAEELTARTKIRTPAQCLDQADLYYRYSQSMTSKTGSIYLADINEQVVQQRFHCFMWLMGLIEWDDAFPSALQQLSKQERLQVAP</sequence>
<keyword evidence="2" id="KW-1185">Reference proteome</keyword>
<evidence type="ECO:0000313" key="2">
    <source>
        <dbReference type="Proteomes" id="UP000283255"/>
    </source>
</evidence>
<comment type="caution">
    <text evidence="1">The sequence shown here is derived from an EMBL/GenBank/DDBJ whole genome shotgun (WGS) entry which is preliminary data.</text>
</comment>
<dbReference type="AlphaFoldDB" id="A0A418YH31"/>
<reference evidence="1 2" key="1">
    <citation type="submission" date="2018-09" db="EMBL/GenBank/DDBJ databases">
        <authorList>
            <person name="Wang F."/>
        </authorList>
    </citation>
    <scope>NUCLEOTIDE SEQUENCE [LARGE SCALE GENOMIC DNA]</scope>
    <source>
        <strain evidence="1 2">PLHSC7-2</strain>
    </source>
</reference>
<evidence type="ECO:0000313" key="1">
    <source>
        <dbReference type="EMBL" id="RJG49402.1"/>
    </source>
</evidence>
<proteinExistence type="predicted"/>
<protein>
    <submittedName>
        <fullName evidence="1">DUF4272 domain-containing protein</fullName>
    </submittedName>
</protein>
<dbReference type="EMBL" id="QZCH01000004">
    <property type="protein sequence ID" value="RJG49402.1"/>
    <property type="molecule type" value="Genomic_DNA"/>
</dbReference>
<dbReference type="Proteomes" id="UP000283255">
    <property type="component" value="Unassembled WGS sequence"/>
</dbReference>
<accession>A0A418YH31</accession>